<dbReference type="SUPFAM" id="SSF56281">
    <property type="entry name" value="Metallo-hydrolase/oxidoreductase"/>
    <property type="match status" value="1"/>
</dbReference>
<dbReference type="HOGENOM" id="CLU_014655_0_2_4"/>
<dbReference type="Pfam" id="PF14863">
    <property type="entry name" value="Alkyl_sulf_dimr"/>
    <property type="match status" value="1"/>
</dbReference>
<evidence type="ECO:0000313" key="4">
    <source>
        <dbReference type="Proteomes" id="UP000028782"/>
    </source>
</evidence>
<feature type="chain" id="PRO_5001716530" evidence="1">
    <location>
        <begin position="36"/>
        <end position="502"/>
    </location>
</feature>
<dbReference type="Pfam" id="PF00753">
    <property type="entry name" value="Lactamase_B"/>
    <property type="match status" value="1"/>
</dbReference>
<organism evidence="3 4">
    <name type="scientific">Comamonas testosteroni TK102</name>
    <dbReference type="NCBI Taxonomy" id="1392005"/>
    <lineage>
        <taxon>Bacteria</taxon>
        <taxon>Pseudomonadati</taxon>
        <taxon>Pseudomonadota</taxon>
        <taxon>Betaproteobacteria</taxon>
        <taxon>Burkholderiales</taxon>
        <taxon>Comamonadaceae</taxon>
        <taxon>Comamonas</taxon>
    </lineage>
</organism>
<evidence type="ECO:0000259" key="2">
    <source>
        <dbReference type="SMART" id="SM00849"/>
    </source>
</evidence>
<dbReference type="InterPro" id="IPR052195">
    <property type="entry name" value="Bact_Alkyl/Aryl-Sulfatase"/>
</dbReference>
<name>A0A076PLI0_COMTE</name>
<dbReference type="InterPro" id="IPR029228">
    <property type="entry name" value="Alkyl_sulf_dimr"/>
</dbReference>
<dbReference type="InterPro" id="IPR036866">
    <property type="entry name" value="RibonucZ/Hydroxyglut_hydro"/>
</dbReference>
<dbReference type="Gene3D" id="3.60.15.10">
    <property type="entry name" value="Ribonuclease Z/Hydroxyacylglutathione hydrolase-like"/>
    <property type="match status" value="1"/>
</dbReference>
<keyword evidence="1" id="KW-0732">Signal</keyword>
<dbReference type="EMBL" id="CP006704">
    <property type="protein sequence ID" value="AIJ46538.1"/>
    <property type="molecule type" value="Genomic_DNA"/>
</dbReference>
<sequence>MNAVMANMKKISRLYRYAFVTALALGQLGTGTANAHDQDDRGGSGAKSPAVLAARAQVFKANPQMVKSIMEGGGFGTELSYAVANSMYSRTDQTAIAEARARLKVEAVAPRTWLLRFPIVNVVVFETDEGLVLVDSGYAPAGPALAETLKQLSHKPLHTVILTHFHADHAFGAWALMDQKPRVVTEQRFIAQMELDMRSNGLIARNNQQSVADVPRTWADAVRPTQTFQDKTTLTIGGEDFVLTHARGETEDQIWVAVPGRGIVASADYFQGFLPNAGNGKRRQRYPEEWAQALRDMAALKPRLLLPAHGPAMTRPEEIQDRLPAQAQMLDSISSQVVAGLNSGARRDQVIEKVALPPQLAKRSDARELYVSAKDIGRMVVSEYSGWWDDIPSHWRPAPLDHEARELVQLAGGARQVIQRAVALADSNPELASHLADWAWYADSDDPEVAQGALNVYARRVAKPLPTQEVLVYAEHMVRLQLRLNELNSKRVANASQSSTAH</sequence>
<dbReference type="Gene3D" id="1.25.40.880">
    <property type="entry name" value="Alkyl sulfatase, dimerisation domain"/>
    <property type="match status" value="1"/>
</dbReference>
<feature type="signal peptide" evidence="1">
    <location>
        <begin position="1"/>
        <end position="35"/>
    </location>
</feature>
<reference evidence="3 4" key="1">
    <citation type="journal article" date="2014" name="Genome Announc.">
        <title>Complete Genome Sequence of Polychlorinated Biphenyl Degrader Comamonas testosteroni TK102 (NBRC 109938).</title>
        <authorList>
            <person name="Fukuda K."/>
            <person name="Hosoyama A."/>
            <person name="Tsuchikane K."/>
            <person name="Ohji S."/>
            <person name="Yamazoe A."/>
            <person name="Fujita N."/>
            <person name="Shintani M."/>
            <person name="Kimbara K."/>
        </authorList>
    </citation>
    <scope>NUCLEOTIDE SEQUENCE [LARGE SCALE GENOMIC DNA]</scope>
    <source>
        <strain evidence="3">TK102</strain>
    </source>
</reference>
<dbReference type="KEGG" id="ctes:O987_12110"/>
<evidence type="ECO:0000256" key="1">
    <source>
        <dbReference type="SAM" id="SignalP"/>
    </source>
</evidence>
<dbReference type="GO" id="GO:0046983">
    <property type="term" value="F:protein dimerization activity"/>
    <property type="evidence" value="ECO:0007669"/>
    <property type="project" value="InterPro"/>
</dbReference>
<dbReference type="PANTHER" id="PTHR43223">
    <property type="entry name" value="ALKYL/ARYL-SULFATASE"/>
    <property type="match status" value="1"/>
</dbReference>
<proteinExistence type="predicted"/>
<accession>A0A076PLI0</accession>
<dbReference type="PANTHER" id="PTHR43223:SF2">
    <property type="entry name" value="METALLO-BETA-LACTAMASE DOMAIN-CONTAINING PROTEIN"/>
    <property type="match status" value="1"/>
</dbReference>
<gene>
    <name evidence="3" type="ORF">O987_12110</name>
</gene>
<dbReference type="Proteomes" id="UP000028782">
    <property type="component" value="Chromosome"/>
</dbReference>
<dbReference type="InterPro" id="IPR038536">
    <property type="entry name" value="Alkyl/aryl-sulf_dimr_sf"/>
</dbReference>
<dbReference type="InterPro" id="IPR001279">
    <property type="entry name" value="Metallo-B-lactamas"/>
</dbReference>
<feature type="domain" description="Metallo-beta-lactamase" evidence="2">
    <location>
        <begin position="119"/>
        <end position="309"/>
    </location>
</feature>
<dbReference type="AlphaFoldDB" id="A0A076PLI0"/>
<protein>
    <submittedName>
        <fullName evidence="3">Beta-lactamase</fullName>
    </submittedName>
</protein>
<dbReference type="SMART" id="SM00849">
    <property type="entry name" value="Lactamase_B"/>
    <property type="match status" value="1"/>
</dbReference>
<evidence type="ECO:0000313" key="3">
    <source>
        <dbReference type="EMBL" id="AIJ46538.1"/>
    </source>
</evidence>